<sequence>MDDKIDRVKAWRESLDRLTASRQGFHRQMVERKTIAAGHLDDARCEHKALQEAMNADIKATTKMEQDIEELRSQINNGTIKIEELKEIVASMKTEIENLKSRKIKASASASTSDCQRINLLRKRLKAITMLTGVRLDISPGTKTSGGYVVNNVTNKAKIFKTDNLTEEETTAKIWRVMEKTAVFSLQKNDKHNMG</sequence>
<gene>
    <name evidence="2" type="ORF">NTJ_06087</name>
</gene>
<feature type="coiled-coil region" evidence="1">
    <location>
        <begin position="68"/>
        <end position="102"/>
    </location>
</feature>
<protein>
    <recommendedName>
        <fullName evidence="4">Kinetochore protein Spc24</fullName>
    </recommendedName>
</protein>
<dbReference type="Proteomes" id="UP001307889">
    <property type="component" value="Chromosome 4"/>
</dbReference>
<evidence type="ECO:0000313" key="3">
    <source>
        <dbReference type="Proteomes" id="UP001307889"/>
    </source>
</evidence>
<evidence type="ECO:0000256" key="1">
    <source>
        <dbReference type="SAM" id="Coils"/>
    </source>
</evidence>
<name>A0ABN7AMV9_9HEMI</name>
<evidence type="ECO:0000313" key="2">
    <source>
        <dbReference type="EMBL" id="BES93278.1"/>
    </source>
</evidence>
<organism evidence="2 3">
    <name type="scientific">Nesidiocoris tenuis</name>
    <dbReference type="NCBI Taxonomy" id="355587"/>
    <lineage>
        <taxon>Eukaryota</taxon>
        <taxon>Metazoa</taxon>
        <taxon>Ecdysozoa</taxon>
        <taxon>Arthropoda</taxon>
        <taxon>Hexapoda</taxon>
        <taxon>Insecta</taxon>
        <taxon>Pterygota</taxon>
        <taxon>Neoptera</taxon>
        <taxon>Paraneoptera</taxon>
        <taxon>Hemiptera</taxon>
        <taxon>Heteroptera</taxon>
        <taxon>Panheteroptera</taxon>
        <taxon>Cimicomorpha</taxon>
        <taxon>Miridae</taxon>
        <taxon>Dicyphina</taxon>
        <taxon>Nesidiocoris</taxon>
    </lineage>
</organism>
<dbReference type="EMBL" id="AP028912">
    <property type="protein sequence ID" value="BES93278.1"/>
    <property type="molecule type" value="Genomic_DNA"/>
</dbReference>
<evidence type="ECO:0008006" key="4">
    <source>
        <dbReference type="Google" id="ProtNLM"/>
    </source>
</evidence>
<accession>A0ABN7AMV9</accession>
<keyword evidence="1" id="KW-0175">Coiled coil</keyword>
<keyword evidence="3" id="KW-1185">Reference proteome</keyword>
<proteinExistence type="predicted"/>
<reference evidence="2 3" key="1">
    <citation type="submission" date="2023-09" db="EMBL/GenBank/DDBJ databases">
        <title>Nesidiocoris tenuis whole genome shotgun sequence.</title>
        <authorList>
            <person name="Shibata T."/>
            <person name="Shimoda M."/>
            <person name="Kobayashi T."/>
            <person name="Uehara T."/>
        </authorList>
    </citation>
    <scope>NUCLEOTIDE SEQUENCE [LARGE SCALE GENOMIC DNA]</scope>
    <source>
        <strain evidence="2 3">Japan</strain>
    </source>
</reference>